<reference evidence="6" key="1">
    <citation type="journal article" date="2019" name="Int. J. Syst. Evol. Microbiol.">
        <title>The Global Catalogue of Microorganisms (GCM) 10K type strain sequencing project: providing services to taxonomists for standard genome sequencing and annotation.</title>
        <authorList>
            <consortium name="The Broad Institute Genomics Platform"/>
            <consortium name="The Broad Institute Genome Sequencing Center for Infectious Disease"/>
            <person name="Wu L."/>
            <person name="Ma J."/>
        </authorList>
    </citation>
    <scope>NUCLEOTIDE SEQUENCE [LARGE SCALE GENOMIC DNA]</scope>
    <source>
        <strain evidence="6">NBRC 106310</strain>
    </source>
</reference>
<dbReference type="EMBL" id="AP027728">
    <property type="protein sequence ID" value="BDZ38477.1"/>
    <property type="molecule type" value="Genomic_DNA"/>
</dbReference>
<keyword evidence="2" id="KW-0238">DNA-binding</keyword>
<dbReference type="Proteomes" id="UP001321543">
    <property type="component" value="Chromosome"/>
</dbReference>
<evidence type="ECO:0000313" key="6">
    <source>
        <dbReference type="Proteomes" id="UP001321543"/>
    </source>
</evidence>
<dbReference type="InterPro" id="IPR001845">
    <property type="entry name" value="HTH_ArsR_DNA-bd_dom"/>
</dbReference>
<evidence type="ECO:0000256" key="2">
    <source>
        <dbReference type="ARBA" id="ARBA00023125"/>
    </source>
</evidence>
<keyword evidence="6" id="KW-1185">Reference proteome</keyword>
<keyword evidence="3" id="KW-0804">Transcription</keyword>
<dbReference type="PANTHER" id="PTHR33154">
    <property type="entry name" value="TRANSCRIPTIONAL REGULATOR, ARSR FAMILY"/>
    <property type="match status" value="1"/>
</dbReference>
<name>A0ABM8FS43_9MICO</name>
<dbReference type="CDD" id="cd00090">
    <property type="entry name" value="HTH_ARSR"/>
    <property type="match status" value="1"/>
</dbReference>
<dbReference type="Gene3D" id="1.10.10.10">
    <property type="entry name" value="Winged helix-like DNA-binding domain superfamily/Winged helix DNA-binding domain"/>
    <property type="match status" value="1"/>
</dbReference>
<dbReference type="PANTHER" id="PTHR33154:SF33">
    <property type="entry name" value="TRANSCRIPTIONAL REPRESSOR SDPR"/>
    <property type="match status" value="1"/>
</dbReference>
<dbReference type="Pfam" id="PF12840">
    <property type="entry name" value="HTH_20"/>
    <property type="match status" value="1"/>
</dbReference>
<feature type="domain" description="HTH arsR-type" evidence="4">
    <location>
        <begin position="14"/>
        <end position="86"/>
    </location>
</feature>
<accession>A0ABM8FS43</accession>
<dbReference type="InterPro" id="IPR051081">
    <property type="entry name" value="HTH_MetalResp_TranReg"/>
</dbReference>
<dbReference type="InterPro" id="IPR036388">
    <property type="entry name" value="WH-like_DNA-bd_sf"/>
</dbReference>
<sequence>MGCPLSVAGVENISVITAISHPLRRRIIDRLLLHGPTQVGTFARVLDAQVGSISHHLRMLQKAGVIEQTDAPDGDRRASWWRLARRSFTWSAADFESPADALLAREAERANVRHQLDRLSQWYRTSPTSDLEGFNTDSLAWATQEELNDLHRRLNTMLDDWRSSIDREDRQERMPVYFFAHGFPTKV</sequence>
<dbReference type="InterPro" id="IPR011991">
    <property type="entry name" value="ArsR-like_HTH"/>
</dbReference>
<dbReference type="InterPro" id="IPR036390">
    <property type="entry name" value="WH_DNA-bd_sf"/>
</dbReference>
<evidence type="ECO:0000313" key="5">
    <source>
        <dbReference type="EMBL" id="BDZ38477.1"/>
    </source>
</evidence>
<dbReference type="SMART" id="SM00418">
    <property type="entry name" value="HTH_ARSR"/>
    <property type="match status" value="1"/>
</dbReference>
<proteinExistence type="predicted"/>
<evidence type="ECO:0000259" key="4">
    <source>
        <dbReference type="SMART" id="SM00418"/>
    </source>
</evidence>
<keyword evidence="1" id="KW-0805">Transcription regulation</keyword>
<evidence type="ECO:0000256" key="1">
    <source>
        <dbReference type="ARBA" id="ARBA00023015"/>
    </source>
</evidence>
<evidence type="ECO:0000256" key="3">
    <source>
        <dbReference type="ARBA" id="ARBA00023163"/>
    </source>
</evidence>
<organism evidence="5 6">
    <name type="scientific">Microbacterium suwonense</name>
    <dbReference type="NCBI Taxonomy" id="683047"/>
    <lineage>
        <taxon>Bacteria</taxon>
        <taxon>Bacillati</taxon>
        <taxon>Actinomycetota</taxon>
        <taxon>Actinomycetes</taxon>
        <taxon>Micrococcales</taxon>
        <taxon>Microbacteriaceae</taxon>
        <taxon>Microbacterium</taxon>
    </lineage>
</organism>
<protein>
    <submittedName>
        <fullName evidence="5">Transcriptional regulator</fullName>
    </submittedName>
</protein>
<gene>
    <name evidence="5" type="ORF">GCM10025863_10910</name>
</gene>
<dbReference type="SUPFAM" id="SSF46785">
    <property type="entry name" value="Winged helix' DNA-binding domain"/>
    <property type="match status" value="1"/>
</dbReference>